<dbReference type="Pfam" id="PF02426">
    <property type="entry name" value="MIase"/>
    <property type="match status" value="1"/>
</dbReference>
<dbReference type="InterPro" id="IPR026029">
    <property type="entry name" value="MLI_dom"/>
</dbReference>
<dbReference type="Proteomes" id="UP000030652">
    <property type="component" value="Unassembled WGS sequence"/>
</dbReference>
<protein>
    <submittedName>
        <fullName evidence="2">Putative muconolactone delta-isomerase</fullName>
    </submittedName>
</protein>
<dbReference type="Gene3D" id="3.30.70.1060">
    <property type="entry name" value="Dimeric alpha+beta barrel"/>
    <property type="match status" value="1"/>
</dbReference>
<reference evidence="2 3" key="1">
    <citation type="submission" date="2014-10" db="EMBL/GenBank/DDBJ databases">
        <title>Draft genome of anammox bacterium scalindua brodae, obtained using differential coverage binning of sequence data from two enrichment reactors.</title>
        <authorList>
            <person name="Speth D.R."/>
            <person name="Russ L."/>
            <person name="Kartal B."/>
            <person name="Op den Camp H.J."/>
            <person name="Dutilh B.E."/>
            <person name="Jetten M.S."/>
        </authorList>
    </citation>
    <scope>NUCLEOTIDE SEQUENCE [LARGE SCALE GENOMIC DNA]</scope>
    <source>
        <strain evidence="2">RU1</strain>
    </source>
</reference>
<proteinExistence type="predicted"/>
<dbReference type="GO" id="GO:0016853">
    <property type="term" value="F:isomerase activity"/>
    <property type="evidence" value="ECO:0007669"/>
    <property type="project" value="UniProtKB-KW"/>
</dbReference>
<dbReference type="AlphaFoldDB" id="A0A0B0EEA0"/>
<comment type="caution">
    <text evidence="2">The sequence shown here is derived from an EMBL/GenBank/DDBJ whole genome shotgun (WGS) entry which is preliminary data.</text>
</comment>
<organism evidence="2 3">
    <name type="scientific">Candidatus Scalindua brodae</name>
    <dbReference type="NCBI Taxonomy" id="237368"/>
    <lineage>
        <taxon>Bacteria</taxon>
        <taxon>Pseudomonadati</taxon>
        <taxon>Planctomycetota</taxon>
        <taxon>Candidatus Brocadiia</taxon>
        <taxon>Candidatus Brocadiales</taxon>
        <taxon>Candidatus Scalinduaceae</taxon>
        <taxon>Candidatus Scalindua</taxon>
    </lineage>
</organism>
<accession>A0A0B0EEA0</accession>
<sequence length="103" mass="11772">MLFLLKVQIKKIPDMPVKDFLGYVVKEWEYFIRMRKRGRILAGGKLAGSRGAAAIIEVDTNEDLDQLVTNLPLFPFFTDIEITPLVPTDKALLDVKRIHSLMK</sequence>
<dbReference type="InterPro" id="IPR011008">
    <property type="entry name" value="Dimeric_a/b-barrel"/>
</dbReference>
<dbReference type="SUPFAM" id="SSF54909">
    <property type="entry name" value="Dimeric alpha+beta barrel"/>
    <property type="match status" value="1"/>
</dbReference>
<evidence type="ECO:0000313" key="2">
    <source>
        <dbReference type="EMBL" id="KHE90401.1"/>
    </source>
</evidence>
<dbReference type="EMBL" id="JRYO01000265">
    <property type="protein sequence ID" value="KHE90401.1"/>
    <property type="molecule type" value="Genomic_DNA"/>
</dbReference>
<gene>
    <name evidence="2" type="ORF">SCABRO_03898</name>
</gene>
<dbReference type="eggNOG" id="COG4829">
    <property type="taxonomic scope" value="Bacteria"/>
</dbReference>
<keyword evidence="2" id="KW-0413">Isomerase</keyword>
<evidence type="ECO:0000259" key="1">
    <source>
        <dbReference type="Pfam" id="PF02426"/>
    </source>
</evidence>
<evidence type="ECO:0000313" key="3">
    <source>
        <dbReference type="Proteomes" id="UP000030652"/>
    </source>
</evidence>
<feature type="domain" description="Muconolactone isomerase" evidence="1">
    <location>
        <begin position="1"/>
        <end position="86"/>
    </location>
</feature>
<name>A0A0B0EEA0_9BACT</name>